<evidence type="ECO:0000256" key="5">
    <source>
        <dbReference type="PROSITE-ProRule" id="PRU01248"/>
    </source>
</evidence>
<dbReference type="PANTHER" id="PTHR30629">
    <property type="entry name" value="PROPHAGE INTEGRASE"/>
    <property type="match status" value="1"/>
</dbReference>
<dbReference type="InterPro" id="IPR013762">
    <property type="entry name" value="Integrase-like_cat_sf"/>
</dbReference>
<reference evidence="8 9" key="1">
    <citation type="submission" date="2018-06" db="EMBL/GenBank/DDBJ databases">
        <authorList>
            <consortium name="Pathogen Informatics"/>
            <person name="Doyle S."/>
        </authorList>
    </citation>
    <scope>NUCLEOTIDE SEQUENCE [LARGE SCALE GENOMIC DNA]</scope>
    <source>
        <strain evidence="8 9">NCTC11088</strain>
    </source>
</reference>
<dbReference type="InterPro" id="IPR050808">
    <property type="entry name" value="Phage_Integrase"/>
</dbReference>
<comment type="similarity">
    <text evidence="1">Belongs to the 'phage' integrase family.</text>
</comment>
<dbReference type="GO" id="GO:0003677">
    <property type="term" value="F:DNA binding"/>
    <property type="evidence" value="ECO:0007669"/>
    <property type="project" value="UniProtKB-UniRule"/>
</dbReference>
<accession>A0A379DA67</accession>
<dbReference type="EMBL" id="UGTH01000001">
    <property type="protein sequence ID" value="SUB74435.1"/>
    <property type="molecule type" value="Genomic_DNA"/>
</dbReference>
<dbReference type="CDD" id="cd00796">
    <property type="entry name" value="INT_Rci_Hp1_C"/>
    <property type="match status" value="1"/>
</dbReference>
<dbReference type="PROSITE" id="PS51898">
    <property type="entry name" value="TYR_RECOMBINASE"/>
    <property type="match status" value="1"/>
</dbReference>
<evidence type="ECO:0000256" key="1">
    <source>
        <dbReference type="ARBA" id="ARBA00008857"/>
    </source>
</evidence>
<evidence type="ECO:0000256" key="4">
    <source>
        <dbReference type="ARBA" id="ARBA00023172"/>
    </source>
</evidence>
<evidence type="ECO:0000256" key="2">
    <source>
        <dbReference type="ARBA" id="ARBA00022908"/>
    </source>
</evidence>
<evidence type="ECO:0000259" key="6">
    <source>
        <dbReference type="PROSITE" id="PS51898"/>
    </source>
</evidence>
<dbReference type="Pfam" id="PF14659">
    <property type="entry name" value="Phage_int_SAM_3"/>
    <property type="match status" value="1"/>
</dbReference>
<dbReference type="Gene3D" id="1.10.150.130">
    <property type="match status" value="1"/>
</dbReference>
<keyword evidence="3 5" id="KW-0238">DNA-binding</keyword>
<name>A0A379DA67_9FIRM</name>
<dbReference type="SUPFAM" id="SSF56349">
    <property type="entry name" value="DNA breaking-rejoining enzymes"/>
    <property type="match status" value="1"/>
</dbReference>
<dbReference type="GO" id="GO:0006310">
    <property type="term" value="P:DNA recombination"/>
    <property type="evidence" value="ECO:0007669"/>
    <property type="project" value="UniProtKB-KW"/>
</dbReference>
<dbReference type="InterPro" id="IPR010998">
    <property type="entry name" value="Integrase_recombinase_N"/>
</dbReference>
<dbReference type="InterPro" id="IPR044068">
    <property type="entry name" value="CB"/>
</dbReference>
<dbReference type="Proteomes" id="UP000254777">
    <property type="component" value="Unassembled WGS sequence"/>
</dbReference>
<keyword evidence="4" id="KW-0233">DNA recombination</keyword>
<gene>
    <name evidence="8" type="primary">xerD</name>
    <name evidence="8" type="ORF">NCTC11088_00166</name>
</gene>
<evidence type="ECO:0000256" key="3">
    <source>
        <dbReference type="ARBA" id="ARBA00023125"/>
    </source>
</evidence>
<dbReference type="PROSITE" id="PS51900">
    <property type="entry name" value="CB"/>
    <property type="match status" value="1"/>
</dbReference>
<evidence type="ECO:0000313" key="9">
    <source>
        <dbReference type="Proteomes" id="UP000254777"/>
    </source>
</evidence>
<dbReference type="InterPro" id="IPR002104">
    <property type="entry name" value="Integrase_catalytic"/>
</dbReference>
<proteinExistence type="inferred from homology"/>
<dbReference type="AlphaFoldDB" id="A0A379DA67"/>
<keyword evidence="2" id="KW-0229">DNA integration</keyword>
<dbReference type="InterPro" id="IPR011010">
    <property type="entry name" value="DNA_brk_join_enz"/>
</dbReference>
<feature type="domain" description="Core-binding (CB)" evidence="7">
    <location>
        <begin position="66"/>
        <end position="144"/>
    </location>
</feature>
<dbReference type="InterPro" id="IPR004107">
    <property type="entry name" value="Integrase_SAM-like_N"/>
</dbReference>
<organism evidence="8 9">
    <name type="scientific">Peptoniphilus indolicus</name>
    <dbReference type="NCBI Taxonomy" id="33030"/>
    <lineage>
        <taxon>Bacteria</taxon>
        <taxon>Bacillati</taxon>
        <taxon>Bacillota</taxon>
        <taxon>Tissierellia</taxon>
        <taxon>Tissierellales</taxon>
        <taxon>Peptoniphilaceae</taxon>
        <taxon>Peptoniphilus</taxon>
    </lineage>
</organism>
<dbReference type="Gene3D" id="1.10.443.10">
    <property type="entry name" value="Intergrase catalytic core"/>
    <property type="match status" value="1"/>
</dbReference>
<dbReference type="PANTHER" id="PTHR30629:SF2">
    <property type="entry name" value="PROPHAGE INTEGRASE INTS-RELATED"/>
    <property type="match status" value="1"/>
</dbReference>
<feature type="domain" description="Tyr recombinase" evidence="6">
    <location>
        <begin position="166"/>
        <end position="337"/>
    </location>
</feature>
<sequence>MKRANGMGSIINLGKNRRRPYATLVTTGWDENGKQIRKYIGYSKTKKDAEMLLLEYYKNPAVLNKATLENIYDLWSKQHFLTIGEKTISGYKGAWKKLSVLKNMHIRDIKTKHLQDVINDYSTMSRSTLKDIKSLSTQLFKFAMQNDLAEKDYTQFVTLPAQKDKKEKEIFNSDEIETLWKYKDNEWIDSILFMIYTGDRVGEMLSIPKDKVNLEYGYIQHGNKTETGKQKITPIHKDLLPLIQKRMLTDSKFLFVNERGRSITTDYYRKHIYYPLLKKIGIRKLTPHSCRHTFASLLNKSEKNKNTISRLMGHTDYSITAKWYTHDEITELIDSVNKL</sequence>
<evidence type="ECO:0000313" key="8">
    <source>
        <dbReference type="EMBL" id="SUB74435.1"/>
    </source>
</evidence>
<evidence type="ECO:0000259" key="7">
    <source>
        <dbReference type="PROSITE" id="PS51900"/>
    </source>
</evidence>
<dbReference type="Pfam" id="PF00589">
    <property type="entry name" value="Phage_integrase"/>
    <property type="match status" value="1"/>
</dbReference>
<protein>
    <submittedName>
        <fullName evidence="8">Tyrosine recombinase XerD</fullName>
    </submittedName>
</protein>
<dbReference type="GO" id="GO:0015074">
    <property type="term" value="P:DNA integration"/>
    <property type="evidence" value="ECO:0007669"/>
    <property type="project" value="UniProtKB-KW"/>
</dbReference>
<dbReference type="RefSeq" id="WP_004823153.1">
    <property type="nucleotide sequence ID" value="NZ_UGTH01000001.1"/>
</dbReference>